<feature type="non-terminal residue" evidence="1">
    <location>
        <position position="29"/>
    </location>
</feature>
<dbReference type="EMBL" id="PIDR01000239">
    <property type="protein sequence ID" value="PLO71291.1"/>
    <property type="molecule type" value="Genomic_DNA"/>
</dbReference>
<name>A0A2J5PZ11_9ENTR</name>
<protein>
    <submittedName>
        <fullName evidence="1">Cobalt ABC transporter permease</fullName>
    </submittedName>
</protein>
<evidence type="ECO:0000313" key="1">
    <source>
        <dbReference type="EMBL" id="PLO71291.1"/>
    </source>
</evidence>
<organism evidence="1 2">
    <name type="scientific">Klebsiella michiganensis</name>
    <dbReference type="NCBI Taxonomy" id="1134687"/>
    <lineage>
        <taxon>Bacteria</taxon>
        <taxon>Pseudomonadati</taxon>
        <taxon>Pseudomonadota</taxon>
        <taxon>Gammaproteobacteria</taxon>
        <taxon>Enterobacterales</taxon>
        <taxon>Enterobacteriaceae</taxon>
        <taxon>Klebsiella/Raoultella group</taxon>
        <taxon>Klebsiella</taxon>
    </lineage>
</organism>
<reference evidence="1 2" key="2">
    <citation type="submission" date="2018-01" db="EMBL/GenBank/DDBJ databases">
        <title>Genomic study of Klebsiella pneumoniae.</title>
        <authorList>
            <person name="Yang Y."/>
            <person name="Bicalho R."/>
        </authorList>
    </citation>
    <scope>NUCLEOTIDE SEQUENCE [LARGE SCALE GENOMIC DNA]</scope>
    <source>
        <strain evidence="1 2">A10</strain>
    </source>
</reference>
<dbReference type="Proteomes" id="UP000234667">
    <property type="component" value="Unassembled WGS sequence"/>
</dbReference>
<proteinExistence type="predicted"/>
<gene>
    <name evidence="1" type="ORF">CWN49_10275</name>
</gene>
<comment type="caution">
    <text evidence="1">The sequence shown here is derived from an EMBL/GenBank/DDBJ whole genome shotgun (WGS) entry which is preliminary data.</text>
</comment>
<reference evidence="1 2" key="1">
    <citation type="submission" date="2017-11" db="EMBL/GenBank/DDBJ databases">
        <authorList>
            <person name="Han C.G."/>
        </authorList>
    </citation>
    <scope>NUCLEOTIDE SEQUENCE [LARGE SCALE GENOMIC DNA]</scope>
    <source>
        <strain evidence="1 2">A10</strain>
    </source>
</reference>
<accession>A0A2J5PZ11</accession>
<dbReference type="AlphaFoldDB" id="A0A2J5PZ11"/>
<sequence>MHPFTSLTLWALAAATTLLLPAETALPVY</sequence>
<evidence type="ECO:0000313" key="2">
    <source>
        <dbReference type="Proteomes" id="UP000234667"/>
    </source>
</evidence>